<evidence type="ECO:0000313" key="2">
    <source>
        <dbReference type="EMBL" id="MBU9762621.1"/>
    </source>
</evidence>
<evidence type="ECO:0000313" key="3">
    <source>
        <dbReference type="Proteomes" id="UP000812982"/>
    </source>
</evidence>
<organism evidence="2 3">
    <name type="scientific">[Mycobacterium] fortunisiensis</name>
    <dbReference type="NCBI Taxonomy" id="2600579"/>
    <lineage>
        <taxon>Bacteria</taxon>
        <taxon>Bacillati</taxon>
        <taxon>Actinomycetota</taxon>
        <taxon>Actinomycetes</taxon>
        <taxon>Mycobacteriales</taxon>
        <taxon>Mycobacteriaceae</taxon>
        <taxon>Mycolicibacterium</taxon>
    </lineage>
</organism>
<protein>
    <submittedName>
        <fullName evidence="2">Class I SAM-dependent methyltransferase</fullName>
    </submittedName>
</protein>
<dbReference type="EMBL" id="VOMB01000002">
    <property type="protein sequence ID" value="MBU9762621.1"/>
    <property type="molecule type" value="Genomic_DNA"/>
</dbReference>
<proteinExistence type="predicted"/>
<dbReference type="Proteomes" id="UP000812982">
    <property type="component" value="Unassembled WGS sequence"/>
</dbReference>
<dbReference type="CDD" id="cd02440">
    <property type="entry name" value="AdoMet_MTases"/>
    <property type="match status" value="1"/>
</dbReference>
<evidence type="ECO:0000259" key="1">
    <source>
        <dbReference type="Pfam" id="PF13649"/>
    </source>
</evidence>
<name>A0ABS6KGG7_9MYCO</name>
<sequence>MTIRRSDMTLTPAVAREWLDRWDRQQEYYMPDREDRFDVVIDIVEEVVMRRDPLIVDLGIGPGSLAHRLVERIPGARVVGVDADPLLIGLGVAARTDDRIRTVLTDLREPGWFDLLGLDRAPDAYVSSTALHWMNREPLRTVLHQCGETIAAGGVFVDADHLYEGERGPRLDEVARALTVRRAERRASRRGEDWEQWWAAVESAPELTELVRERNGGFVHVVDDRPSVHDYLEFLRTGGFREAGILWQMGDDRVIAGLA</sequence>
<dbReference type="GO" id="GO:0008168">
    <property type="term" value="F:methyltransferase activity"/>
    <property type="evidence" value="ECO:0007669"/>
    <property type="project" value="UniProtKB-KW"/>
</dbReference>
<keyword evidence="2" id="KW-0489">Methyltransferase</keyword>
<gene>
    <name evidence="2" type="ORF">FR943_01975</name>
</gene>
<keyword evidence="2" id="KW-0808">Transferase</keyword>
<keyword evidence="3" id="KW-1185">Reference proteome</keyword>
<accession>A0ABS6KGG7</accession>
<dbReference type="Pfam" id="PF13649">
    <property type="entry name" value="Methyltransf_25"/>
    <property type="match status" value="1"/>
</dbReference>
<dbReference type="InterPro" id="IPR041698">
    <property type="entry name" value="Methyltransf_25"/>
</dbReference>
<dbReference type="Gene3D" id="3.40.50.150">
    <property type="entry name" value="Vaccinia Virus protein VP39"/>
    <property type="match status" value="1"/>
</dbReference>
<dbReference type="SUPFAM" id="SSF53335">
    <property type="entry name" value="S-adenosyl-L-methionine-dependent methyltransferases"/>
    <property type="match status" value="1"/>
</dbReference>
<dbReference type="GO" id="GO:0032259">
    <property type="term" value="P:methylation"/>
    <property type="evidence" value="ECO:0007669"/>
    <property type="project" value="UniProtKB-KW"/>
</dbReference>
<reference evidence="2 3" key="1">
    <citation type="journal article" date="2021" name="Sci. Rep.">
        <title>Phenotypic and genomic hallmarks of a novel, potentially pathogenic rapidly growing Mycobacterium species related to the Mycobacterium fortuitum complex.</title>
        <authorList>
            <person name="Gharbi R."/>
            <person name="Khanna V."/>
            <person name="Frigui W."/>
            <person name="Mhenni B."/>
            <person name="Brosch R."/>
            <person name="Mardassi H."/>
        </authorList>
    </citation>
    <scope>NUCLEOTIDE SEQUENCE [LARGE SCALE GENOMIC DNA]</scope>
    <source>
        <strain evidence="2 3">TNTM28</strain>
    </source>
</reference>
<comment type="caution">
    <text evidence="2">The sequence shown here is derived from an EMBL/GenBank/DDBJ whole genome shotgun (WGS) entry which is preliminary data.</text>
</comment>
<feature type="domain" description="Methyltransferase" evidence="1">
    <location>
        <begin position="55"/>
        <end position="154"/>
    </location>
</feature>
<dbReference type="InterPro" id="IPR029063">
    <property type="entry name" value="SAM-dependent_MTases_sf"/>
</dbReference>